<sequence length="147" mass="16034">VIFVQVLNLIILLLYRYGYGGSFLGVGGTWNLNEEKNPDAEIIASGVLVGYFIYTAVVVISYCFGTTKSKKTVVDVLMNLTGTVLFIAVGGVALHYWNGYQNEHKYMSISTEKQTGFAVGSLCVILGAVYLLDTVLSLIHIVKSLEV</sequence>
<keyword evidence="1" id="KW-0812">Transmembrane</keyword>
<feature type="transmembrane region" description="Helical" evidence="1">
    <location>
        <begin position="76"/>
        <end position="97"/>
    </location>
</feature>
<dbReference type="EMBL" id="JBFDAA010000007">
    <property type="protein sequence ID" value="KAL1130629.1"/>
    <property type="molecule type" value="Genomic_DNA"/>
</dbReference>
<dbReference type="AlphaFoldDB" id="A0ABD0YHL1"/>
<feature type="transmembrane region" description="Helical" evidence="1">
    <location>
        <begin position="42"/>
        <end position="64"/>
    </location>
</feature>
<comment type="caution">
    <text evidence="2">The sequence shown here is derived from an EMBL/GenBank/DDBJ whole genome shotgun (WGS) entry which is preliminary data.</text>
</comment>
<evidence type="ECO:0000256" key="1">
    <source>
        <dbReference type="SAM" id="Phobius"/>
    </source>
</evidence>
<keyword evidence="3" id="KW-1185">Reference proteome</keyword>
<reference evidence="2 3" key="1">
    <citation type="submission" date="2024-07" db="EMBL/GenBank/DDBJ databases">
        <title>Chromosome-level genome assembly of the water stick insect Ranatra chinensis (Heteroptera: Nepidae).</title>
        <authorList>
            <person name="Liu X."/>
        </authorList>
    </citation>
    <scope>NUCLEOTIDE SEQUENCE [LARGE SCALE GENOMIC DNA]</scope>
    <source>
        <strain evidence="2">Cailab_2021Rc</strain>
        <tissue evidence="2">Muscle</tissue>
    </source>
</reference>
<evidence type="ECO:0008006" key="4">
    <source>
        <dbReference type="Google" id="ProtNLM"/>
    </source>
</evidence>
<dbReference type="PANTHER" id="PTHR36692:SF3">
    <property type="entry name" value="PROTEIN SNAKESKIN"/>
    <property type="match status" value="1"/>
</dbReference>
<feature type="transmembrane region" description="Helical" evidence="1">
    <location>
        <begin position="117"/>
        <end position="142"/>
    </location>
</feature>
<accession>A0ABD0YHL1</accession>
<keyword evidence="1" id="KW-1133">Transmembrane helix</keyword>
<dbReference type="PANTHER" id="PTHR36692">
    <property type="entry name" value="PROTEIN SNAKESKIN"/>
    <property type="match status" value="1"/>
</dbReference>
<evidence type="ECO:0000313" key="3">
    <source>
        <dbReference type="Proteomes" id="UP001558652"/>
    </source>
</evidence>
<gene>
    <name evidence="2" type="ORF">AAG570_011871</name>
</gene>
<dbReference type="InterPro" id="IPR038976">
    <property type="entry name" value="Ssk"/>
</dbReference>
<dbReference type="Proteomes" id="UP001558652">
    <property type="component" value="Unassembled WGS sequence"/>
</dbReference>
<protein>
    <recommendedName>
        <fullName evidence="4">Protein snakeskin</fullName>
    </recommendedName>
</protein>
<feature type="transmembrane region" description="Helical" evidence="1">
    <location>
        <begin position="7"/>
        <end position="30"/>
    </location>
</feature>
<keyword evidence="1" id="KW-0472">Membrane</keyword>
<proteinExistence type="predicted"/>
<organism evidence="2 3">
    <name type="scientific">Ranatra chinensis</name>
    <dbReference type="NCBI Taxonomy" id="642074"/>
    <lineage>
        <taxon>Eukaryota</taxon>
        <taxon>Metazoa</taxon>
        <taxon>Ecdysozoa</taxon>
        <taxon>Arthropoda</taxon>
        <taxon>Hexapoda</taxon>
        <taxon>Insecta</taxon>
        <taxon>Pterygota</taxon>
        <taxon>Neoptera</taxon>
        <taxon>Paraneoptera</taxon>
        <taxon>Hemiptera</taxon>
        <taxon>Heteroptera</taxon>
        <taxon>Panheteroptera</taxon>
        <taxon>Nepomorpha</taxon>
        <taxon>Nepidae</taxon>
        <taxon>Ranatrinae</taxon>
        <taxon>Ranatra</taxon>
    </lineage>
</organism>
<name>A0ABD0YHL1_9HEMI</name>
<feature type="non-terminal residue" evidence="2">
    <location>
        <position position="1"/>
    </location>
</feature>
<evidence type="ECO:0000313" key="2">
    <source>
        <dbReference type="EMBL" id="KAL1130629.1"/>
    </source>
</evidence>